<name>A0ABP9M7S7_9FLAO</name>
<evidence type="ECO:0000313" key="2">
    <source>
        <dbReference type="EMBL" id="GAA5090830.1"/>
    </source>
</evidence>
<feature type="transmembrane region" description="Helical" evidence="1">
    <location>
        <begin position="106"/>
        <end position="125"/>
    </location>
</feature>
<dbReference type="EMBL" id="BAABHX010000002">
    <property type="protein sequence ID" value="GAA5090830.1"/>
    <property type="molecule type" value="Genomic_DNA"/>
</dbReference>
<accession>A0ABP9M7S7</accession>
<dbReference type="Proteomes" id="UP001500353">
    <property type="component" value="Unassembled WGS sequence"/>
</dbReference>
<organism evidence="2 3">
    <name type="scientific">Chryseobacterium ginsengisoli</name>
    <dbReference type="NCBI Taxonomy" id="363853"/>
    <lineage>
        <taxon>Bacteria</taxon>
        <taxon>Pseudomonadati</taxon>
        <taxon>Bacteroidota</taxon>
        <taxon>Flavobacteriia</taxon>
        <taxon>Flavobacteriales</taxon>
        <taxon>Weeksellaceae</taxon>
        <taxon>Chryseobacterium group</taxon>
        <taxon>Chryseobacterium</taxon>
    </lineage>
</organism>
<gene>
    <name evidence="2" type="ORF">GCM10023210_17520</name>
</gene>
<sequence length="151" mass="17712">MVFKSKYQIEFSKSKGEVLENIKNSIFGATPNLFAKNFNGKVFENGFKVKVMGTESFSFKGNFTVNKNNEETLELIVGIGYLDVILYFLLYSWISFMIYKNYEKDYYVAIVYFGLSIFIIISRYLDAKKSKKMFFNFLEKLDKEHKVVPIK</sequence>
<feature type="transmembrane region" description="Helical" evidence="1">
    <location>
        <begin position="75"/>
        <end position="94"/>
    </location>
</feature>
<proteinExistence type="predicted"/>
<dbReference type="RefSeq" id="WP_345202508.1">
    <property type="nucleotide sequence ID" value="NZ_BAABHX010000002.1"/>
</dbReference>
<evidence type="ECO:0000313" key="3">
    <source>
        <dbReference type="Proteomes" id="UP001500353"/>
    </source>
</evidence>
<comment type="caution">
    <text evidence="2">The sequence shown here is derived from an EMBL/GenBank/DDBJ whole genome shotgun (WGS) entry which is preliminary data.</text>
</comment>
<keyword evidence="1" id="KW-1133">Transmembrane helix</keyword>
<keyword evidence="1" id="KW-0472">Membrane</keyword>
<reference evidence="3" key="1">
    <citation type="journal article" date="2019" name="Int. J. Syst. Evol. Microbiol.">
        <title>The Global Catalogue of Microorganisms (GCM) 10K type strain sequencing project: providing services to taxonomists for standard genome sequencing and annotation.</title>
        <authorList>
            <consortium name="The Broad Institute Genomics Platform"/>
            <consortium name="The Broad Institute Genome Sequencing Center for Infectious Disease"/>
            <person name="Wu L."/>
            <person name="Ma J."/>
        </authorList>
    </citation>
    <scope>NUCLEOTIDE SEQUENCE [LARGE SCALE GENOMIC DNA]</scope>
    <source>
        <strain evidence="3">JCM 18019</strain>
    </source>
</reference>
<evidence type="ECO:0000256" key="1">
    <source>
        <dbReference type="SAM" id="Phobius"/>
    </source>
</evidence>
<protein>
    <submittedName>
        <fullName evidence="2">Uncharacterized protein</fullName>
    </submittedName>
</protein>
<keyword evidence="3" id="KW-1185">Reference proteome</keyword>
<keyword evidence="1" id="KW-0812">Transmembrane</keyword>